<dbReference type="SMART" id="SM00450">
    <property type="entry name" value="RHOD"/>
    <property type="match status" value="1"/>
</dbReference>
<reference evidence="2" key="1">
    <citation type="journal article" date="2021" name="PeerJ">
        <title>Extensive microbial diversity within the chicken gut microbiome revealed by metagenomics and culture.</title>
        <authorList>
            <person name="Gilroy R."/>
            <person name="Ravi A."/>
            <person name="Getino M."/>
            <person name="Pursley I."/>
            <person name="Horton D.L."/>
            <person name="Alikhan N.F."/>
            <person name="Baker D."/>
            <person name="Gharbi K."/>
            <person name="Hall N."/>
            <person name="Watson M."/>
            <person name="Adriaenssens E.M."/>
            <person name="Foster-Nyarko E."/>
            <person name="Jarju S."/>
            <person name="Secka A."/>
            <person name="Antonio M."/>
            <person name="Oren A."/>
            <person name="Chaudhuri R.R."/>
            <person name="La Ragione R."/>
            <person name="Hildebrand F."/>
            <person name="Pallen M.J."/>
        </authorList>
    </citation>
    <scope>NUCLEOTIDE SEQUENCE</scope>
    <source>
        <strain evidence="2">B5_2728</strain>
    </source>
</reference>
<comment type="caution">
    <text evidence="2">The sequence shown here is derived from an EMBL/GenBank/DDBJ whole genome shotgun (WGS) entry which is preliminary data.</text>
</comment>
<accession>A0A948WQT9</accession>
<dbReference type="SUPFAM" id="SSF52821">
    <property type="entry name" value="Rhodanese/Cell cycle control phosphatase"/>
    <property type="match status" value="1"/>
</dbReference>
<dbReference type="PROSITE" id="PS50206">
    <property type="entry name" value="RHODANESE_3"/>
    <property type="match status" value="1"/>
</dbReference>
<gene>
    <name evidence="2" type="ORF">H9882_03445</name>
</gene>
<feature type="domain" description="Rhodanese" evidence="1">
    <location>
        <begin position="20"/>
        <end position="97"/>
    </location>
</feature>
<dbReference type="InterPro" id="IPR050229">
    <property type="entry name" value="GlpE_sulfurtransferase"/>
</dbReference>
<dbReference type="EMBL" id="JAHLFP010000023">
    <property type="protein sequence ID" value="MBU3805929.1"/>
    <property type="molecule type" value="Genomic_DNA"/>
</dbReference>
<dbReference type="PANTHER" id="PTHR43031:SF1">
    <property type="entry name" value="PYRIDINE NUCLEOTIDE-DISULPHIDE OXIDOREDUCTASE"/>
    <property type="match status" value="1"/>
</dbReference>
<dbReference type="CDD" id="cd00158">
    <property type="entry name" value="RHOD"/>
    <property type="match status" value="1"/>
</dbReference>
<dbReference type="PANTHER" id="PTHR43031">
    <property type="entry name" value="FAD-DEPENDENT OXIDOREDUCTASE"/>
    <property type="match status" value="1"/>
</dbReference>
<protein>
    <submittedName>
        <fullName evidence="2">Rhodanese-like domain-containing protein</fullName>
    </submittedName>
</protein>
<dbReference type="Gene3D" id="3.40.250.10">
    <property type="entry name" value="Rhodanese-like domain"/>
    <property type="match status" value="1"/>
</dbReference>
<dbReference type="Pfam" id="PF00581">
    <property type="entry name" value="Rhodanese"/>
    <property type="match status" value="1"/>
</dbReference>
<organism evidence="2 3">
    <name type="scientific">Candidatus Allofournierella pullistercoris</name>
    <dbReference type="NCBI Taxonomy" id="2838597"/>
    <lineage>
        <taxon>Bacteria</taxon>
        <taxon>Bacillati</taxon>
        <taxon>Bacillota</taxon>
        <taxon>Clostridia</taxon>
        <taxon>Eubacteriales</taxon>
        <taxon>Oscillospiraceae</taxon>
        <taxon>Allofournierella</taxon>
    </lineage>
</organism>
<dbReference type="AlphaFoldDB" id="A0A948WQT9"/>
<evidence type="ECO:0000313" key="2">
    <source>
        <dbReference type="EMBL" id="MBU3805929.1"/>
    </source>
</evidence>
<reference evidence="2" key="2">
    <citation type="submission" date="2021-04" db="EMBL/GenBank/DDBJ databases">
        <authorList>
            <person name="Gilroy R."/>
        </authorList>
    </citation>
    <scope>NUCLEOTIDE SEQUENCE</scope>
    <source>
        <strain evidence="2">B5_2728</strain>
    </source>
</reference>
<sequence>MFYFEASRPDLNEGVELWQNTPGAVLLDVRTRLEYLSGHVPGSLSLPMEHLEQIQIDPSVPLFVYCRSGRRSEEAAQWLNQHGYNAMNVGGIIEYDGPLE</sequence>
<dbReference type="InterPro" id="IPR001763">
    <property type="entry name" value="Rhodanese-like_dom"/>
</dbReference>
<evidence type="ECO:0000313" key="3">
    <source>
        <dbReference type="Proteomes" id="UP000713596"/>
    </source>
</evidence>
<proteinExistence type="predicted"/>
<dbReference type="InterPro" id="IPR036873">
    <property type="entry name" value="Rhodanese-like_dom_sf"/>
</dbReference>
<dbReference type="Proteomes" id="UP000713596">
    <property type="component" value="Unassembled WGS sequence"/>
</dbReference>
<evidence type="ECO:0000259" key="1">
    <source>
        <dbReference type="PROSITE" id="PS50206"/>
    </source>
</evidence>
<name>A0A948WQT9_9FIRM</name>